<evidence type="ECO:0000256" key="1">
    <source>
        <dbReference type="SAM" id="MobiDB-lite"/>
    </source>
</evidence>
<accession>A0A8H3I5A2</accession>
<dbReference type="EMBL" id="CAJPDQ010000002">
    <property type="protein sequence ID" value="CAF9905258.1"/>
    <property type="molecule type" value="Genomic_DNA"/>
</dbReference>
<dbReference type="AlphaFoldDB" id="A0A8H3I5A2"/>
<sequence length="416" mass="48233">MYKTLHEFLTIKNPDLDRRSLKGGKTTNVNGVVGPDKTVPWSDFRLDALQQELATILSQPWLSPEQILAVLKDRWLKPVKEDSIKWKVHQKWNEPIIEQALEETRFQLLKDGKERRFLHGEVFLETNAGDGDFKITLPHKNHKTTRCKPDWYCCQSRIDEEDPATSRIMLLYGDTKPSSKFKGMWVESETVKEQVQAWRSLEQLTKYMNAKNLQYGFIITDEELVVLRLSKRPRDISEIRQSYGQSFAQQASQTSGSEYSQLIAEDRARSPATLDQADANSNASRRKQRSISKLTRKASHDDYVDDQRTIDMVIEWRSIPWDEYGIHSMTVNLVLWVLIMLALEKPVMEGNELVEPLQSQLNDAGRKRQSCEVEVTDHRQKRPRRSKRNHKSIDYSYDFASGDNSDVLVSSFQTRA</sequence>
<evidence type="ECO:0000313" key="3">
    <source>
        <dbReference type="Proteomes" id="UP000664169"/>
    </source>
</evidence>
<dbReference type="Proteomes" id="UP000664169">
    <property type="component" value="Unassembled WGS sequence"/>
</dbReference>
<evidence type="ECO:0000313" key="2">
    <source>
        <dbReference type="EMBL" id="CAF9905258.1"/>
    </source>
</evidence>
<dbReference type="OrthoDB" id="4367324at2759"/>
<proteinExistence type="predicted"/>
<feature type="compositionally biased region" description="Basic residues" evidence="1">
    <location>
        <begin position="284"/>
        <end position="297"/>
    </location>
</feature>
<gene>
    <name evidence="2" type="ORF">GOMPHAMPRED_003094</name>
</gene>
<feature type="compositionally biased region" description="Basic residues" evidence="1">
    <location>
        <begin position="379"/>
        <end position="390"/>
    </location>
</feature>
<reference evidence="2" key="1">
    <citation type="submission" date="2021-03" db="EMBL/GenBank/DDBJ databases">
        <authorList>
            <person name="Tagirdzhanova G."/>
        </authorList>
    </citation>
    <scope>NUCLEOTIDE SEQUENCE</scope>
</reference>
<feature type="region of interest" description="Disordered" evidence="1">
    <location>
        <begin position="360"/>
        <end position="390"/>
    </location>
</feature>
<name>A0A8H3I5A2_9LECA</name>
<organism evidence="2 3">
    <name type="scientific">Gomphillus americanus</name>
    <dbReference type="NCBI Taxonomy" id="1940652"/>
    <lineage>
        <taxon>Eukaryota</taxon>
        <taxon>Fungi</taxon>
        <taxon>Dikarya</taxon>
        <taxon>Ascomycota</taxon>
        <taxon>Pezizomycotina</taxon>
        <taxon>Lecanoromycetes</taxon>
        <taxon>OSLEUM clade</taxon>
        <taxon>Ostropomycetidae</taxon>
        <taxon>Ostropales</taxon>
        <taxon>Graphidaceae</taxon>
        <taxon>Gomphilloideae</taxon>
        <taxon>Gomphillus</taxon>
    </lineage>
</organism>
<keyword evidence="3" id="KW-1185">Reference proteome</keyword>
<protein>
    <submittedName>
        <fullName evidence="2">Uncharacterized protein</fullName>
    </submittedName>
</protein>
<feature type="compositionally biased region" description="Basic and acidic residues" evidence="1">
    <location>
        <begin position="364"/>
        <end position="378"/>
    </location>
</feature>
<comment type="caution">
    <text evidence="2">The sequence shown here is derived from an EMBL/GenBank/DDBJ whole genome shotgun (WGS) entry which is preliminary data.</text>
</comment>
<feature type="region of interest" description="Disordered" evidence="1">
    <location>
        <begin position="270"/>
        <end position="298"/>
    </location>
</feature>